<evidence type="ECO:0000259" key="1">
    <source>
        <dbReference type="Pfam" id="PF10335"/>
    </source>
</evidence>
<gene>
    <name evidence="2" type="ORF">C5L39_08995</name>
</gene>
<dbReference type="Proteomes" id="UP000266975">
    <property type="component" value="Unassembled WGS sequence"/>
</dbReference>
<dbReference type="OrthoDB" id="4415647at2"/>
<dbReference type="Pfam" id="PF10335">
    <property type="entry name" value="DUF294_C"/>
    <property type="match status" value="1"/>
</dbReference>
<dbReference type="AlphaFoldDB" id="A0A3M8K5V6"/>
<dbReference type="EMBL" id="PTJO01000005">
    <property type="protein sequence ID" value="RNE48613.1"/>
    <property type="molecule type" value="Genomic_DNA"/>
</dbReference>
<proteinExistence type="predicted"/>
<sequence>MPAVLHPSLIDLAEQAPLSSTAATARGVLAESQDLLRNAIDHREPESELSAWYSKIIADTLQSPAARDLVGDSRILPTGGIGRGDGLPTDPVSWFAIGPTPNADRCLLPLFEGSRLSVAPAGSASLEDWRDRGLKALEDGDAGTVAILADAGLLTRPGQVPALLERAITHRPPALQVFEGLPDRNVLIDMQATLLSPVSDVARWVGLAVGASSRTTTGRLSEGQDSGLLSPAETESLIQVWETGVTLHLRRWRDDLHEHPVTTEDLPALDRTAHGAAARMAAGVLRSLAARFGIPLAEQ</sequence>
<keyword evidence="3" id="KW-1185">Reference proteome</keyword>
<dbReference type="InterPro" id="IPR018821">
    <property type="entry name" value="DUF294_put_nucleoTrafse_sb-bd"/>
</dbReference>
<reference evidence="2 3" key="1">
    <citation type="submission" date="2018-02" db="EMBL/GenBank/DDBJ databases">
        <title>Corynebacterium alimpuense sp. nov., a marine obligate actinomycete isolated from sediments of Valparaiso bay, Chile.</title>
        <authorList>
            <person name="Claverias F."/>
            <person name="Gonzales-Siles L."/>
            <person name="Salva-Serra F."/>
            <person name="Inganaes E."/>
            <person name="Molin K."/>
            <person name="Cumsille A."/>
            <person name="Undabarrena A."/>
            <person name="Couve E."/>
            <person name="Moore E.R.B."/>
            <person name="Gomila M."/>
            <person name="Camara B."/>
        </authorList>
    </citation>
    <scope>NUCLEOTIDE SEQUENCE [LARGE SCALE GENOMIC DNA]</scope>
    <source>
        <strain evidence="2 3">CCUG 69366</strain>
    </source>
</reference>
<organism evidence="2 3">
    <name type="scientific">Corynebacterium alimapuense</name>
    <dbReference type="NCBI Taxonomy" id="1576874"/>
    <lineage>
        <taxon>Bacteria</taxon>
        <taxon>Bacillati</taxon>
        <taxon>Actinomycetota</taxon>
        <taxon>Actinomycetes</taxon>
        <taxon>Mycobacteriales</taxon>
        <taxon>Corynebacteriaceae</taxon>
        <taxon>Corynebacterium</taxon>
    </lineage>
</organism>
<accession>A0A3M8K5V6</accession>
<feature type="domain" description="DUF294" evidence="1">
    <location>
        <begin position="166"/>
        <end position="291"/>
    </location>
</feature>
<evidence type="ECO:0000313" key="2">
    <source>
        <dbReference type="EMBL" id="RNE48613.1"/>
    </source>
</evidence>
<protein>
    <recommendedName>
        <fullName evidence="1">DUF294 domain-containing protein</fullName>
    </recommendedName>
</protein>
<evidence type="ECO:0000313" key="3">
    <source>
        <dbReference type="Proteomes" id="UP000266975"/>
    </source>
</evidence>
<name>A0A3M8K5V6_9CORY</name>
<comment type="caution">
    <text evidence="2">The sequence shown here is derived from an EMBL/GenBank/DDBJ whole genome shotgun (WGS) entry which is preliminary data.</text>
</comment>